<dbReference type="SUPFAM" id="SSF103473">
    <property type="entry name" value="MFS general substrate transporter"/>
    <property type="match status" value="1"/>
</dbReference>
<dbReference type="PANTHER" id="PTHR43124">
    <property type="entry name" value="PURINE EFFLUX PUMP PBUE"/>
    <property type="match status" value="1"/>
</dbReference>
<protein>
    <recommendedName>
        <fullName evidence="7">Major facilitator superfamily (MFS) profile domain-containing protein</fullName>
    </recommendedName>
</protein>
<keyword evidence="3 6" id="KW-0812">Transmembrane</keyword>
<dbReference type="InterPro" id="IPR020846">
    <property type="entry name" value="MFS_dom"/>
</dbReference>
<proteinExistence type="predicted"/>
<comment type="caution">
    <text evidence="8">The sequence shown here is derived from an EMBL/GenBank/DDBJ whole genome shotgun (WGS) entry which is preliminary data.</text>
</comment>
<dbReference type="GO" id="GO:0005886">
    <property type="term" value="C:plasma membrane"/>
    <property type="evidence" value="ECO:0007669"/>
    <property type="project" value="UniProtKB-SubCell"/>
</dbReference>
<feature type="transmembrane region" description="Helical" evidence="6">
    <location>
        <begin position="74"/>
        <end position="93"/>
    </location>
</feature>
<gene>
    <name evidence="8" type="ORF">S01H4_35122</name>
</gene>
<evidence type="ECO:0000256" key="6">
    <source>
        <dbReference type="SAM" id="Phobius"/>
    </source>
</evidence>
<reference evidence="8" key="1">
    <citation type="journal article" date="2014" name="Front. Microbiol.">
        <title>High frequency of phylogenetically diverse reductive dehalogenase-homologous genes in deep subseafloor sedimentary metagenomes.</title>
        <authorList>
            <person name="Kawai M."/>
            <person name="Futagami T."/>
            <person name="Toyoda A."/>
            <person name="Takaki Y."/>
            <person name="Nishi S."/>
            <person name="Hori S."/>
            <person name="Arai W."/>
            <person name="Tsubouchi T."/>
            <person name="Morono Y."/>
            <person name="Uchiyama I."/>
            <person name="Ito T."/>
            <person name="Fujiyama A."/>
            <person name="Inagaki F."/>
            <person name="Takami H."/>
        </authorList>
    </citation>
    <scope>NUCLEOTIDE SEQUENCE</scope>
    <source>
        <strain evidence="8">Expedition CK06-06</strain>
    </source>
</reference>
<evidence type="ECO:0000313" key="8">
    <source>
        <dbReference type="EMBL" id="GAG76446.1"/>
    </source>
</evidence>
<dbReference type="GO" id="GO:0022857">
    <property type="term" value="F:transmembrane transporter activity"/>
    <property type="evidence" value="ECO:0007669"/>
    <property type="project" value="InterPro"/>
</dbReference>
<dbReference type="InterPro" id="IPR036259">
    <property type="entry name" value="MFS_trans_sf"/>
</dbReference>
<comment type="subcellular location">
    <subcellularLocation>
        <location evidence="1">Cell membrane</location>
        <topology evidence="1">Multi-pass membrane protein</topology>
    </subcellularLocation>
</comment>
<accession>X1BWD2</accession>
<name>X1BWD2_9ZZZZ</name>
<evidence type="ECO:0000256" key="2">
    <source>
        <dbReference type="ARBA" id="ARBA00022475"/>
    </source>
</evidence>
<dbReference type="AlphaFoldDB" id="X1BWD2"/>
<keyword evidence="2" id="KW-1003">Cell membrane</keyword>
<evidence type="ECO:0000256" key="5">
    <source>
        <dbReference type="ARBA" id="ARBA00023136"/>
    </source>
</evidence>
<evidence type="ECO:0000259" key="7">
    <source>
        <dbReference type="PROSITE" id="PS50850"/>
    </source>
</evidence>
<dbReference type="InterPro" id="IPR050189">
    <property type="entry name" value="MFS_Efflux_Transporters"/>
</dbReference>
<sequence length="156" mass="17013">MGFLALLPFIRDEFTLTRTQVGLYTTCFFVGATMIAILTGNLVDKLGTKKSMFLGIVCFEFAMLLHTLSFSYGVIMFLAFIAGMCMSILTPSINKGVMLSIPPEKRAVSMGMVQCGGGLGGIAGGKYTPDIREKLWVADGDTILCGFCDNNWFFML</sequence>
<evidence type="ECO:0000256" key="4">
    <source>
        <dbReference type="ARBA" id="ARBA00022989"/>
    </source>
</evidence>
<evidence type="ECO:0000256" key="1">
    <source>
        <dbReference type="ARBA" id="ARBA00004651"/>
    </source>
</evidence>
<feature type="domain" description="Major facilitator superfamily (MFS) profile" evidence="7">
    <location>
        <begin position="1"/>
        <end position="156"/>
    </location>
</feature>
<dbReference type="PROSITE" id="PS50850">
    <property type="entry name" value="MFS"/>
    <property type="match status" value="1"/>
</dbReference>
<dbReference type="EMBL" id="BART01018639">
    <property type="protein sequence ID" value="GAG76446.1"/>
    <property type="molecule type" value="Genomic_DNA"/>
</dbReference>
<keyword evidence="4 6" id="KW-1133">Transmembrane helix</keyword>
<keyword evidence="5 6" id="KW-0472">Membrane</keyword>
<dbReference type="PANTHER" id="PTHR43124:SF3">
    <property type="entry name" value="CHLORAMPHENICOL EFFLUX PUMP RV0191"/>
    <property type="match status" value="1"/>
</dbReference>
<organism evidence="8">
    <name type="scientific">marine sediment metagenome</name>
    <dbReference type="NCBI Taxonomy" id="412755"/>
    <lineage>
        <taxon>unclassified sequences</taxon>
        <taxon>metagenomes</taxon>
        <taxon>ecological metagenomes</taxon>
    </lineage>
</organism>
<evidence type="ECO:0000256" key="3">
    <source>
        <dbReference type="ARBA" id="ARBA00022692"/>
    </source>
</evidence>
<dbReference type="Gene3D" id="1.20.1250.20">
    <property type="entry name" value="MFS general substrate transporter like domains"/>
    <property type="match status" value="1"/>
</dbReference>
<dbReference type="Pfam" id="PF07690">
    <property type="entry name" value="MFS_1"/>
    <property type="match status" value="1"/>
</dbReference>
<feature type="transmembrane region" description="Helical" evidence="6">
    <location>
        <begin position="20"/>
        <end position="39"/>
    </location>
</feature>
<dbReference type="InterPro" id="IPR011701">
    <property type="entry name" value="MFS"/>
</dbReference>